<reference evidence="2 3" key="1">
    <citation type="submission" date="2018-04" db="EMBL/GenBank/DDBJ databases">
        <title>The genome of golden apple snail Pomacea canaliculata provides insight into stress tolerance and invasive adaptation.</title>
        <authorList>
            <person name="Liu C."/>
            <person name="Liu B."/>
            <person name="Ren Y."/>
            <person name="Zhang Y."/>
            <person name="Wang H."/>
            <person name="Li S."/>
            <person name="Jiang F."/>
            <person name="Yin L."/>
            <person name="Zhang G."/>
            <person name="Qian W."/>
            <person name="Fan W."/>
        </authorList>
    </citation>
    <scope>NUCLEOTIDE SEQUENCE [LARGE SCALE GENOMIC DNA]</scope>
    <source>
        <strain evidence="2">SZHN2017</strain>
        <tissue evidence="2">Muscle</tissue>
    </source>
</reference>
<dbReference type="EMBL" id="PZQS01000003">
    <property type="protein sequence ID" value="PVD33169.1"/>
    <property type="molecule type" value="Genomic_DNA"/>
</dbReference>
<feature type="compositionally biased region" description="Polar residues" evidence="1">
    <location>
        <begin position="1"/>
        <end position="16"/>
    </location>
</feature>
<evidence type="ECO:0000313" key="3">
    <source>
        <dbReference type="Proteomes" id="UP000245119"/>
    </source>
</evidence>
<dbReference type="AlphaFoldDB" id="A0A2T7PIC7"/>
<dbReference type="STRING" id="400727.A0A2T7PIC7"/>
<gene>
    <name evidence="2" type="ORF">C0Q70_04418</name>
</gene>
<keyword evidence="3" id="KW-1185">Reference proteome</keyword>
<name>A0A2T7PIC7_POMCA</name>
<dbReference type="Proteomes" id="UP000245119">
    <property type="component" value="Linkage Group LG3"/>
</dbReference>
<accession>A0A2T7PIC7</accession>
<protein>
    <submittedName>
        <fullName evidence="2">Uncharacterized protein</fullName>
    </submittedName>
</protein>
<sequence length="129" mass="15504">MISNTDLWERTNQTPASHDIKKRKWGRIGHTLRKPADNLTRQALGWNPQGRRRVGRPRQTWRRLVHREAETVDMTWSQLDRDAHNRVRCGDVLRPMLHWRRIGTRRRGQFYFTTNSDSDEDQELVLVFM</sequence>
<evidence type="ECO:0000256" key="1">
    <source>
        <dbReference type="SAM" id="MobiDB-lite"/>
    </source>
</evidence>
<organism evidence="2 3">
    <name type="scientific">Pomacea canaliculata</name>
    <name type="common">Golden apple snail</name>
    <dbReference type="NCBI Taxonomy" id="400727"/>
    <lineage>
        <taxon>Eukaryota</taxon>
        <taxon>Metazoa</taxon>
        <taxon>Spiralia</taxon>
        <taxon>Lophotrochozoa</taxon>
        <taxon>Mollusca</taxon>
        <taxon>Gastropoda</taxon>
        <taxon>Caenogastropoda</taxon>
        <taxon>Architaenioglossa</taxon>
        <taxon>Ampullarioidea</taxon>
        <taxon>Ampullariidae</taxon>
        <taxon>Pomacea</taxon>
    </lineage>
</organism>
<evidence type="ECO:0000313" key="2">
    <source>
        <dbReference type="EMBL" id="PVD33169.1"/>
    </source>
</evidence>
<proteinExistence type="predicted"/>
<comment type="caution">
    <text evidence="2">The sequence shown here is derived from an EMBL/GenBank/DDBJ whole genome shotgun (WGS) entry which is preliminary data.</text>
</comment>
<feature type="region of interest" description="Disordered" evidence="1">
    <location>
        <begin position="1"/>
        <end position="21"/>
    </location>
</feature>